<gene>
    <name evidence="2" type="ORF">T310_7048</name>
</gene>
<feature type="chain" id="PRO_5002481975" evidence="1">
    <location>
        <begin position="29"/>
        <end position="217"/>
    </location>
</feature>
<dbReference type="AlphaFoldDB" id="A0A0F4YL85"/>
<protein>
    <submittedName>
        <fullName evidence="2">Uncharacterized protein</fullName>
    </submittedName>
</protein>
<organism evidence="2 3">
    <name type="scientific">Rasamsonia emersonii (strain ATCC 16479 / CBS 393.64 / IMI 116815)</name>
    <dbReference type="NCBI Taxonomy" id="1408163"/>
    <lineage>
        <taxon>Eukaryota</taxon>
        <taxon>Fungi</taxon>
        <taxon>Dikarya</taxon>
        <taxon>Ascomycota</taxon>
        <taxon>Pezizomycotina</taxon>
        <taxon>Eurotiomycetes</taxon>
        <taxon>Eurotiomycetidae</taxon>
        <taxon>Eurotiales</taxon>
        <taxon>Trichocomaceae</taxon>
        <taxon>Rasamsonia</taxon>
    </lineage>
</organism>
<evidence type="ECO:0000313" key="3">
    <source>
        <dbReference type="Proteomes" id="UP000053958"/>
    </source>
</evidence>
<reference evidence="2 3" key="1">
    <citation type="submission" date="2015-04" db="EMBL/GenBank/DDBJ databases">
        <authorList>
            <person name="Heijne W.H."/>
            <person name="Fedorova N.D."/>
            <person name="Nierman W.C."/>
            <person name="Vollebregt A.W."/>
            <person name="Zhao Z."/>
            <person name="Wu L."/>
            <person name="Kumar M."/>
            <person name="Stam H."/>
            <person name="van den Berg M.A."/>
            <person name="Pel H.J."/>
        </authorList>
    </citation>
    <scope>NUCLEOTIDE SEQUENCE [LARGE SCALE GENOMIC DNA]</scope>
    <source>
        <strain evidence="2 3">CBS 393.64</strain>
    </source>
</reference>
<dbReference type="RefSeq" id="XP_013325606.1">
    <property type="nucleotide sequence ID" value="XM_013470152.1"/>
</dbReference>
<proteinExistence type="predicted"/>
<comment type="caution">
    <text evidence="2">The sequence shown here is derived from an EMBL/GenBank/DDBJ whole genome shotgun (WGS) entry which is preliminary data.</text>
</comment>
<name>A0A0F4YL85_RASE3</name>
<sequence>MRSPAGLAGPLMAMLLVILSFLSTPVPAPLTTLKLPPAVKRDSLDTGGLTPAKVVQLFDSGVVLDVAEGQTQVLVVNGTGAQYIGSRQLDGCTIVVIAGGKAGIVGHYEPQTQGSGDVKAPGLLDAINAHKDDLQGGTGFVVAGTHNGTVDYKWQQDQLAALIKNQLGIDVKEPTYRMAADWEGKNAVDGPASVLLEYPAGGGSPMFYVEGGNNHVQ</sequence>
<evidence type="ECO:0000256" key="1">
    <source>
        <dbReference type="SAM" id="SignalP"/>
    </source>
</evidence>
<feature type="signal peptide" evidence="1">
    <location>
        <begin position="1"/>
        <end position="28"/>
    </location>
</feature>
<dbReference type="Proteomes" id="UP000053958">
    <property type="component" value="Unassembled WGS sequence"/>
</dbReference>
<keyword evidence="3" id="KW-1185">Reference proteome</keyword>
<dbReference type="EMBL" id="LASV01000395">
    <property type="protein sequence ID" value="KKA18994.1"/>
    <property type="molecule type" value="Genomic_DNA"/>
</dbReference>
<keyword evidence="1" id="KW-0732">Signal</keyword>
<evidence type="ECO:0000313" key="2">
    <source>
        <dbReference type="EMBL" id="KKA18994.1"/>
    </source>
</evidence>
<accession>A0A0F4YL85</accession>
<dbReference type="GeneID" id="25319324"/>